<dbReference type="Proteomes" id="UP000002384">
    <property type="component" value="Chromosome"/>
</dbReference>
<gene>
    <name evidence="1" type="ordered locus">PCC7424_3147</name>
</gene>
<reference evidence="2" key="1">
    <citation type="journal article" date="2011" name="MBio">
        <title>Novel metabolic attributes of the genus Cyanothece, comprising a group of unicellular nitrogen-fixing Cyanobacteria.</title>
        <authorList>
            <person name="Bandyopadhyay A."/>
            <person name="Elvitigala T."/>
            <person name="Welsh E."/>
            <person name="Stockel J."/>
            <person name="Liberton M."/>
            <person name="Min H."/>
            <person name="Sherman L.A."/>
            <person name="Pakrasi H.B."/>
        </authorList>
    </citation>
    <scope>NUCLEOTIDE SEQUENCE [LARGE SCALE GENOMIC DNA]</scope>
    <source>
        <strain evidence="2">PCC 7424</strain>
    </source>
</reference>
<organism evidence="1 2">
    <name type="scientific">Gloeothece citriformis (strain PCC 7424)</name>
    <name type="common">Cyanothece sp. (strain PCC 7424)</name>
    <dbReference type="NCBI Taxonomy" id="65393"/>
    <lineage>
        <taxon>Bacteria</taxon>
        <taxon>Bacillati</taxon>
        <taxon>Cyanobacteriota</taxon>
        <taxon>Cyanophyceae</taxon>
        <taxon>Oscillatoriophycideae</taxon>
        <taxon>Chroococcales</taxon>
        <taxon>Aphanothecaceae</taxon>
        <taxon>Gloeothece</taxon>
        <taxon>Gloeothece citriformis</taxon>
    </lineage>
</organism>
<proteinExistence type="predicted"/>
<dbReference type="RefSeq" id="WP_015955146.1">
    <property type="nucleotide sequence ID" value="NC_011729.1"/>
</dbReference>
<protein>
    <submittedName>
        <fullName evidence="1">Uncharacterized protein</fullName>
    </submittedName>
</protein>
<accession>B7KCJ8</accession>
<name>B7KCJ8_GLOC7</name>
<dbReference type="KEGG" id="cyc:PCC7424_3147"/>
<dbReference type="AlphaFoldDB" id="B7KCJ8"/>
<dbReference type="EMBL" id="CP001291">
    <property type="protein sequence ID" value="ACK71549.1"/>
    <property type="molecule type" value="Genomic_DNA"/>
</dbReference>
<keyword evidence="2" id="KW-1185">Reference proteome</keyword>
<evidence type="ECO:0000313" key="1">
    <source>
        <dbReference type="EMBL" id="ACK71549.1"/>
    </source>
</evidence>
<evidence type="ECO:0000313" key="2">
    <source>
        <dbReference type="Proteomes" id="UP000002384"/>
    </source>
</evidence>
<dbReference type="HOGENOM" id="CLU_1330112_0_0_3"/>
<sequence>MQQDKAIFQLFEEVEKQLVKGKLSTNHLSMFSKQGLMQKTLEYRIEAAMPSQTEIKQTTEVRLIAASLNSSGLQNYLPDSTELDDLITKKDIRKNQFPIEFFINQTTDELLPTNLFISLIAPDFLIDKPLKTLYLSPNQDSGVLTFLLIPQTPKKLARVIVELYKDQEKSILLSSLTLITKIKRKSGLRSYTQRFLSKFFRVNQLN</sequence>